<evidence type="ECO:0000256" key="2">
    <source>
        <dbReference type="SAM" id="MobiDB-lite"/>
    </source>
</evidence>
<feature type="disulfide bond" evidence="1">
    <location>
        <begin position="373"/>
        <end position="382"/>
    </location>
</feature>
<feature type="compositionally biased region" description="Basic residues" evidence="2">
    <location>
        <begin position="779"/>
        <end position="789"/>
    </location>
</feature>
<feature type="compositionally biased region" description="Basic residues" evidence="2">
    <location>
        <begin position="645"/>
        <end position="656"/>
    </location>
</feature>
<keyword evidence="6" id="KW-1185">Reference proteome</keyword>
<comment type="caution">
    <text evidence="5">The sequence shown here is derived from an EMBL/GenBank/DDBJ whole genome shotgun (WGS) entry which is preliminary data.</text>
</comment>
<dbReference type="PROSITE" id="PS01186">
    <property type="entry name" value="EGF_2"/>
    <property type="match status" value="1"/>
</dbReference>
<dbReference type="Gene3D" id="2.10.25.10">
    <property type="entry name" value="Laminin"/>
    <property type="match status" value="1"/>
</dbReference>
<keyword evidence="3" id="KW-0472">Membrane</keyword>
<evidence type="ECO:0000313" key="6">
    <source>
        <dbReference type="Proteomes" id="UP001057375"/>
    </source>
</evidence>
<comment type="caution">
    <text evidence="1">Lacks conserved residue(s) required for the propagation of feature annotation.</text>
</comment>
<gene>
    <name evidence="5" type="ORF">ADUPG1_010552</name>
</gene>
<feature type="domain" description="EGF-like" evidence="4">
    <location>
        <begin position="337"/>
        <end position="383"/>
    </location>
</feature>
<feature type="transmembrane region" description="Helical" evidence="3">
    <location>
        <begin position="397"/>
        <end position="418"/>
    </location>
</feature>
<feature type="compositionally biased region" description="Low complexity" evidence="2">
    <location>
        <begin position="726"/>
        <end position="736"/>
    </location>
</feature>
<keyword evidence="3" id="KW-0812">Transmembrane</keyword>
<evidence type="ECO:0000259" key="4">
    <source>
        <dbReference type="PROSITE" id="PS50026"/>
    </source>
</evidence>
<feature type="non-terminal residue" evidence="5">
    <location>
        <position position="1"/>
    </location>
</feature>
<sequence>QNKLCGVTDEIFKPFFTLSDSITITTGNEPISTAIDQDDAYCGYCSGSTPSVDPSSNVVCKEVWSGEYHTDCAIFSYRDYSNSGSGSGSGEPLTCVNFGSEVDTSSLTCLSGVESNPNTQCIGVYNESEGSVSIESGCVEGWYGDECLDECPLSSTNFDFNSSSDTAYVCGSSTQGYCNINTHICECTDGWYGLSCFSQYPVTSESSDTILIEYICGVNYSSDPSSSYSDYGIYSSDTDTYWCDCSSYGLITDASTSTCIDPATHPEYKDIAGNDTACLTCGTTTDSHGTCVLGEGEDSLTAMCQCEYGWGNDVDDSSEPSSSCSVDMCGVSKESFDIDDATSVCSKHGTCLASDESPTSSFLPLFLYYSCKCADGWQGVHCSTEIIDDPANNGFNFIYLIIGISLLLIIGVILLCVLSQRKKKRHQNEEVEKKEATENDINSEISQKTQDRYPHGDPMECSDLDVHEHVDGEQVIPVIPKVFTEIDGSAAESPRLMILDDLEKGEGGEEMDETSKVGTVRIERRRRRIKKGKGKGKVLRMKEVLEPLSLSDESKKKKKKTKRHSKQSKKEERSKHHSSKHDHHSKRHNSSHSTSDGTIHKSLSEEYTSSHHFSMSDSEHFSMESSVSQQLEEEQLIVKKEPKIVKRVRRKKKVKGKSSELEKKLKRSKSGGSSSFSFSEKHESILSVKKKKKIAKKKKGMKTIVVPSMDITEIEGTPSLPNPKTQESQISQISQESPKKYSPKKYSPLIEIEVKKKEEVKRKIRRVKKKKENGEKKEKREKKEKKEKKKIVFSELTDRRDKKMYLRIPIKIQGYRVRTLVVQIPCSS</sequence>
<accession>A0ABQ5JW01</accession>
<keyword evidence="1" id="KW-0245">EGF-like domain</keyword>
<feature type="region of interest" description="Disordered" evidence="2">
    <location>
        <begin position="549"/>
        <end position="744"/>
    </location>
</feature>
<feature type="region of interest" description="Disordered" evidence="2">
    <location>
        <begin position="524"/>
        <end position="543"/>
    </location>
</feature>
<evidence type="ECO:0000313" key="5">
    <source>
        <dbReference type="EMBL" id="GKT14752.1"/>
    </source>
</evidence>
<feature type="compositionally biased region" description="Basic residues" evidence="2">
    <location>
        <begin position="556"/>
        <end position="567"/>
    </location>
</feature>
<feature type="compositionally biased region" description="Basic residues" evidence="2">
    <location>
        <begin position="524"/>
        <end position="539"/>
    </location>
</feature>
<dbReference type="PROSITE" id="PS50026">
    <property type="entry name" value="EGF_3"/>
    <property type="match status" value="1"/>
</dbReference>
<evidence type="ECO:0000256" key="1">
    <source>
        <dbReference type="PROSITE-ProRule" id="PRU00076"/>
    </source>
</evidence>
<reference evidence="5" key="1">
    <citation type="submission" date="2022-03" db="EMBL/GenBank/DDBJ databases">
        <title>Draft genome sequence of Aduncisulcus paluster, a free-living microaerophilic Fornicata.</title>
        <authorList>
            <person name="Yuyama I."/>
            <person name="Kume K."/>
            <person name="Tamura T."/>
            <person name="Inagaki Y."/>
            <person name="Hashimoto T."/>
        </authorList>
    </citation>
    <scope>NUCLEOTIDE SEQUENCE</scope>
    <source>
        <strain evidence="5">NY0171</strain>
    </source>
</reference>
<dbReference type="PROSITE" id="PS00022">
    <property type="entry name" value="EGF_1"/>
    <property type="match status" value="1"/>
</dbReference>
<keyword evidence="3" id="KW-1133">Transmembrane helix</keyword>
<name>A0ABQ5JW01_9EUKA</name>
<feature type="compositionally biased region" description="Polar residues" evidence="2">
    <location>
        <begin position="605"/>
        <end position="616"/>
    </location>
</feature>
<feature type="region of interest" description="Disordered" evidence="2">
    <location>
        <begin position="765"/>
        <end position="789"/>
    </location>
</feature>
<feature type="region of interest" description="Disordered" evidence="2">
    <location>
        <begin position="427"/>
        <end position="456"/>
    </location>
</feature>
<evidence type="ECO:0000256" key="3">
    <source>
        <dbReference type="SAM" id="Phobius"/>
    </source>
</evidence>
<organism evidence="5 6">
    <name type="scientific">Aduncisulcus paluster</name>
    <dbReference type="NCBI Taxonomy" id="2918883"/>
    <lineage>
        <taxon>Eukaryota</taxon>
        <taxon>Metamonada</taxon>
        <taxon>Carpediemonas-like organisms</taxon>
        <taxon>Aduncisulcus</taxon>
    </lineage>
</organism>
<feature type="compositionally biased region" description="Basic residues" evidence="2">
    <location>
        <begin position="575"/>
        <end position="590"/>
    </location>
</feature>
<dbReference type="InterPro" id="IPR000742">
    <property type="entry name" value="EGF"/>
</dbReference>
<feature type="compositionally biased region" description="Basic residues" evidence="2">
    <location>
        <begin position="688"/>
        <end position="701"/>
    </location>
</feature>
<feature type="compositionally biased region" description="Polar residues" evidence="2">
    <location>
        <begin position="439"/>
        <end position="448"/>
    </location>
</feature>
<protein>
    <recommendedName>
        <fullName evidence="4">EGF-like domain-containing protein</fullName>
    </recommendedName>
</protein>
<feature type="compositionally biased region" description="Basic and acidic residues" evidence="2">
    <location>
        <begin position="427"/>
        <end position="437"/>
    </location>
</feature>
<dbReference type="Proteomes" id="UP001057375">
    <property type="component" value="Unassembled WGS sequence"/>
</dbReference>
<keyword evidence="1" id="KW-1015">Disulfide bond</keyword>
<feature type="non-terminal residue" evidence="5">
    <location>
        <position position="828"/>
    </location>
</feature>
<proteinExistence type="predicted"/>
<dbReference type="EMBL" id="BQXS01011618">
    <property type="protein sequence ID" value="GKT14752.1"/>
    <property type="molecule type" value="Genomic_DNA"/>
</dbReference>